<keyword evidence="2" id="KW-1185">Reference proteome</keyword>
<dbReference type="RefSeq" id="WP_187503663.1">
    <property type="nucleotide sequence ID" value="NZ_CP162536.1"/>
</dbReference>
<reference evidence="1 2" key="1">
    <citation type="submission" date="2020-08" db="EMBL/GenBank/DDBJ databases">
        <title>Putative novel bacterial strains isolated from necrotic wheat leaf tissues caused by Xanthomonas translucens.</title>
        <authorList>
            <person name="Tambong J.T."/>
        </authorList>
    </citation>
    <scope>NUCLEOTIDE SEQUENCE [LARGE SCALE GENOMIC DNA]</scope>
    <source>
        <strain evidence="2">DOAB 1063</strain>
    </source>
</reference>
<proteinExistence type="predicted"/>
<evidence type="ECO:0000313" key="2">
    <source>
        <dbReference type="Proteomes" id="UP000597613"/>
    </source>
</evidence>
<name>A0ABR7AN69_9SPHN</name>
<protein>
    <submittedName>
        <fullName evidence="1">Uncharacterized protein</fullName>
    </submittedName>
</protein>
<organism evidence="1 2">
    <name type="scientific">Sphingomonas albertensis</name>
    <dbReference type="NCBI Taxonomy" id="2762591"/>
    <lineage>
        <taxon>Bacteria</taxon>
        <taxon>Pseudomonadati</taxon>
        <taxon>Pseudomonadota</taxon>
        <taxon>Alphaproteobacteria</taxon>
        <taxon>Sphingomonadales</taxon>
        <taxon>Sphingomonadaceae</taxon>
        <taxon>Sphingomonas</taxon>
    </lineage>
</organism>
<sequence>MAEGRAVSDRDVWEKALAIVSQFGDDDGDQFATRLFGMLEDVEALKDWRRIAAAVDVIAGASKQ</sequence>
<dbReference type="EMBL" id="JACONT010000017">
    <property type="protein sequence ID" value="MBC3941871.1"/>
    <property type="molecule type" value="Genomic_DNA"/>
</dbReference>
<dbReference type="Proteomes" id="UP000597613">
    <property type="component" value="Unassembled WGS sequence"/>
</dbReference>
<accession>A0ABR7AN69</accession>
<gene>
    <name evidence="1" type="ORF">H8S47_09275</name>
</gene>
<comment type="caution">
    <text evidence="1">The sequence shown here is derived from an EMBL/GenBank/DDBJ whole genome shotgun (WGS) entry which is preliminary data.</text>
</comment>
<evidence type="ECO:0000313" key="1">
    <source>
        <dbReference type="EMBL" id="MBC3941871.1"/>
    </source>
</evidence>